<evidence type="ECO:0000313" key="2">
    <source>
        <dbReference type="Proteomes" id="UP000532769"/>
    </source>
</evidence>
<evidence type="ECO:0000313" key="1">
    <source>
        <dbReference type="EMBL" id="NIK14076.1"/>
    </source>
</evidence>
<dbReference type="Gene3D" id="3.90.1200.10">
    <property type="match status" value="1"/>
</dbReference>
<dbReference type="GO" id="GO:0042601">
    <property type="term" value="C:endospore-forming forespore"/>
    <property type="evidence" value="ECO:0007669"/>
    <property type="project" value="TreeGrafter"/>
</dbReference>
<gene>
    <name evidence="1" type="ORF">BDD39_000586</name>
</gene>
<organism evidence="1 2">
    <name type="scientific">Saccharococcus thermophilus</name>
    <dbReference type="NCBI Taxonomy" id="29396"/>
    <lineage>
        <taxon>Bacteria</taxon>
        <taxon>Bacillati</taxon>
        <taxon>Bacillota</taxon>
        <taxon>Bacilli</taxon>
        <taxon>Bacillales</taxon>
        <taxon>Anoxybacillaceae</taxon>
        <taxon>Saccharococcus</taxon>
    </lineage>
</organism>
<dbReference type="AlphaFoldDB" id="A0A846M986"/>
<dbReference type="Proteomes" id="UP000532769">
    <property type="component" value="Unassembled WGS sequence"/>
</dbReference>
<keyword evidence="2" id="KW-1185">Reference proteome</keyword>
<comment type="caution">
    <text evidence="1">The sequence shown here is derived from an EMBL/GenBank/DDBJ whole genome shotgun (WGS) entry which is preliminary data.</text>
</comment>
<keyword evidence="1" id="KW-0167">Capsid protein</keyword>
<name>A0A846M986_9BACL</name>
<proteinExistence type="predicted"/>
<sequence length="337" mass="40047">MEAWIRQEYNIAAERMKKNGRYYTFIHKNQCYTVIPVYGRSEAELEELQKMSDYLISKGDMMVASFVQTKSGKLVAYYRNEQPIVIVRTPLLPYARNISVGRELAKFHQRGRTCPLPFVHCRRIGQWKELWGKRVDQMEGFWKNKMAMGMETMFDRLFVESFPYYLGLAENAIQYVADTELDVEPVGVDYATFCHERFSNAGWAEGKEQKLPTDWVYDHCARDLAEWVRHLYVQRQYDSAGEIRQFFRDYERHTPLSPFAWRLVYARLLFPLHYFECVEGYYMTGDEREKNQYVHALQSIIARSREYEQFLASFADIVGLSSRRLYLPKVDWLSYVL</sequence>
<dbReference type="NCBIfam" id="TIGR02905">
    <property type="entry name" value="spore_yutH"/>
    <property type="match status" value="1"/>
</dbReference>
<reference evidence="1 2" key="1">
    <citation type="submission" date="2020-03" db="EMBL/GenBank/DDBJ databases">
        <title>Genomic Encyclopedia of Archaeal and Bacterial Type Strains, Phase II (KMG-II): from individual species to whole genera.</title>
        <authorList>
            <person name="Goeker M."/>
        </authorList>
    </citation>
    <scope>NUCLEOTIDE SEQUENCE [LARGE SCALE GENOMIC DNA]</scope>
    <source>
        <strain evidence="1 2">DSM 4749</strain>
    </source>
</reference>
<dbReference type="InterPro" id="IPR014254">
    <property type="entry name" value="Spore_coat_YutH"/>
</dbReference>
<dbReference type="RefSeq" id="WP_166908054.1">
    <property type="nucleotide sequence ID" value="NZ_JAASRS010000001.1"/>
</dbReference>
<dbReference type="PANTHER" id="PTHR39179">
    <property type="entry name" value="SPORE COAT PROTEIN I"/>
    <property type="match status" value="1"/>
</dbReference>
<dbReference type="PANTHER" id="PTHR39179:SF2">
    <property type="entry name" value="ENDOSPORE COAT-ASSOCIATED PROTEIN YUTH"/>
    <property type="match status" value="1"/>
</dbReference>
<keyword evidence="1" id="KW-0946">Virion</keyword>
<protein>
    <submittedName>
        <fullName evidence="1">Spore coat protein YutH</fullName>
    </submittedName>
</protein>
<dbReference type="SUPFAM" id="SSF56112">
    <property type="entry name" value="Protein kinase-like (PK-like)"/>
    <property type="match status" value="1"/>
</dbReference>
<dbReference type="EMBL" id="JAASRS010000001">
    <property type="protein sequence ID" value="NIK14076.1"/>
    <property type="molecule type" value="Genomic_DNA"/>
</dbReference>
<dbReference type="InterPro" id="IPR011009">
    <property type="entry name" value="Kinase-like_dom_sf"/>
</dbReference>
<accession>A0A846M986</accession>
<dbReference type="InterPro" id="IPR047175">
    <property type="entry name" value="CotS-like"/>
</dbReference>